<organism evidence="1 2">
    <name type="scientific">Sporosarcina soli</name>
    <dbReference type="NCBI Taxonomy" id="334736"/>
    <lineage>
        <taxon>Bacteria</taxon>
        <taxon>Bacillati</taxon>
        <taxon>Bacillota</taxon>
        <taxon>Bacilli</taxon>
        <taxon>Bacillales</taxon>
        <taxon>Caryophanaceae</taxon>
        <taxon>Sporosarcina</taxon>
    </lineage>
</organism>
<comment type="caution">
    <text evidence="1">The sequence shown here is derived from an EMBL/GenBank/DDBJ whole genome shotgun (WGS) entry which is preliminary data.</text>
</comment>
<accession>A0ABW0TT19</accession>
<evidence type="ECO:0000313" key="1">
    <source>
        <dbReference type="EMBL" id="MFC5591554.1"/>
    </source>
</evidence>
<dbReference type="EMBL" id="JBHSNO010000016">
    <property type="protein sequence ID" value="MFC5591554.1"/>
    <property type="molecule type" value="Genomic_DNA"/>
</dbReference>
<protein>
    <submittedName>
        <fullName evidence="1">Uncharacterized protein</fullName>
    </submittedName>
</protein>
<dbReference type="RefSeq" id="WP_381439487.1">
    <property type="nucleotide sequence ID" value="NZ_JBHSNO010000016.1"/>
</dbReference>
<sequence length="390" mass="45051">MGENKNNASKEKPVKKKQSNIPSGFLLEYRIKRLLFHMGYFPKMGVVMKTSQEETAVEITDLDVYGIYMHKDFTSKTLWADCKSGGAKVHDRIMWIKGVMNTIKINDTVFVKKGVRTEVKQYARTSGIQILDLGMLEKLEKDYKISEEYWAGSWNPEIQHDQLVTLSKIDIPTNDTYKKIAKFISADYWAIDSYSRIKKIITALRELSMVLSLPISDEQLTSVRWAINELMGLFLLATLNVCKEVYYFTDSEKRETVYEGLAAGDVSNKKRKEIFDAAFRVAYSVVQSQIPDFKPPTQLPPINLTPPRYTEAFLNLISRITNNPLNYYDLLRFIDFSLMEYDLHSRKINHDVLKNMFINYADLTIGAKTLFHFVSEVTGIPRSYFQLLDN</sequence>
<keyword evidence="2" id="KW-1185">Reference proteome</keyword>
<reference evidence="2" key="1">
    <citation type="journal article" date="2019" name="Int. J. Syst. Evol. Microbiol.">
        <title>The Global Catalogue of Microorganisms (GCM) 10K type strain sequencing project: providing services to taxonomists for standard genome sequencing and annotation.</title>
        <authorList>
            <consortium name="The Broad Institute Genomics Platform"/>
            <consortium name="The Broad Institute Genome Sequencing Center for Infectious Disease"/>
            <person name="Wu L."/>
            <person name="Ma J."/>
        </authorList>
    </citation>
    <scope>NUCLEOTIDE SEQUENCE [LARGE SCALE GENOMIC DNA]</scope>
    <source>
        <strain evidence="2">CGMCC 4.1434</strain>
    </source>
</reference>
<proteinExistence type="predicted"/>
<name>A0ABW0TT19_9BACL</name>
<dbReference type="Proteomes" id="UP001596109">
    <property type="component" value="Unassembled WGS sequence"/>
</dbReference>
<evidence type="ECO:0000313" key="2">
    <source>
        <dbReference type="Proteomes" id="UP001596109"/>
    </source>
</evidence>
<gene>
    <name evidence="1" type="ORF">ACFPRA_21960</name>
</gene>